<dbReference type="InterPro" id="IPR000807">
    <property type="entry name" value="ImidazoleglycerolP_deHydtase"/>
</dbReference>
<evidence type="ECO:0000313" key="8">
    <source>
        <dbReference type="EMBL" id="MET3662752.1"/>
    </source>
</evidence>
<dbReference type="PROSITE" id="PS00955">
    <property type="entry name" value="IGP_DEHYDRATASE_2"/>
    <property type="match status" value="1"/>
</dbReference>
<dbReference type="EC" id="4.2.1.19" evidence="5 6"/>
<evidence type="ECO:0000256" key="7">
    <source>
        <dbReference type="SAM" id="MobiDB-lite"/>
    </source>
</evidence>
<dbReference type="InterPro" id="IPR020568">
    <property type="entry name" value="Ribosomal_Su5_D2-typ_SF"/>
</dbReference>
<dbReference type="CDD" id="cd07914">
    <property type="entry name" value="IGPD"/>
    <property type="match status" value="1"/>
</dbReference>
<comment type="catalytic activity">
    <reaction evidence="5 6">
        <text>D-erythro-1-(imidazol-4-yl)glycerol 3-phosphate = 3-(imidazol-4-yl)-2-oxopropyl phosphate + H2O</text>
        <dbReference type="Rhea" id="RHEA:11040"/>
        <dbReference type="ChEBI" id="CHEBI:15377"/>
        <dbReference type="ChEBI" id="CHEBI:57766"/>
        <dbReference type="ChEBI" id="CHEBI:58278"/>
        <dbReference type="EC" id="4.2.1.19"/>
    </reaction>
</comment>
<dbReference type="PANTHER" id="PTHR23133:SF2">
    <property type="entry name" value="IMIDAZOLEGLYCEROL-PHOSPHATE DEHYDRATASE"/>
    <property type="match status" value="1"/>
</dbReference>
<sequence>MVERSAEVSRKTKETEITVSLHVDGAGKSDISTGVGFFDHMLDQLSRHSLIDMAVRAKGDLHIDDHHTVEDTGIVIGQALAKALGERRGIMRYASIDLAMDETLTGAAVDVSGRPFLVWNVEFSAPKIGTFDTELVREFFQALSQHAGITLHVTNHYGANNHHIAETCFKAVARALRMATEPDPRQPDAIPSTKGSLKG</sequence>
<dbReference type="EMBL" id="JBEPMN010000014">
    <property type="protein sequence ID" value="MET3662752.1"/>
    <property type="molecule type" value="Genomic_DNA"/>
</dbReference>
<comment type="similarity">
    <text evidence="5 6">Belongs to the imidazoleglycerol-phosphate dehydratase family.</text>
</comment>
<dbReference type="RefSeq" id="WP_354152599.1">
    <property type="nucleotide sequence ID" value="NZ_JBEPMN010000014.1"/>
</dbReference>
<dbReference type="NCBIfam" id="NF002111">
    <property type="entry name" value="PRK00951.2-1"/>
    <property type="match status" value="1"/>
</dbReference>
<dbReference type="Proteomes" id="UP001549143">
    <property type="component" value="Unassembled WGS sequence"/>
</dbReference>
<protein>
    <recommendedName>
        <fullName evidence="5 6">Imidazoleglycerol-phosphate dehydratase</fullName>
        <shortName evidence="5">IGPD</shortName>
        <ecNumber evidence="5 6">4.2.1.19</ecNumber>
    </recommendedName>
</protein>
<keyword evidence="9" id="KW-1185">Reference proteome</keyword>
<evidence type="ECO:0000256" key="6">
    <source>
        <dbReference type="RuleBase" id="RU000599"/>
    </source>
</evidence>
<evidence type="ECO:0000256" key="4">
    <source>
        <dbReference type="ARBA" id="ARBA00023239"/>
    </source>
</evidence>
<comment type="pathway">
    <text evidence="1 5 6">Amino-acid biosynthesis; L-histidine biosynthesis; L-histidine from 5-phospho-alpha-D-ribose 1-diphosphate: step 6/9.</text>
</comment>
<gene>
    <name evidence="5" type="primary">hisB</name>
    <name evidence="8" type="ORF">ABID44_003101</name>
</gene>
<dbReference type="NCBIfam" id="NF002109">
    <property type="entry name" value="PRK00951.1-5"/>
    <property type="match status" value="1"/>
</dbReference>
<evidence type="ECO:0000313" key="9">
    <source>
        <dbReference type="Proteomes" id="UP001549143"/>
    </source>
</evidence>
<dbReference type="HAMAP" id="MF_00076">
    <property type="entry name" value="HisB"/>
    <property type="match status" value="1"/>
</dbReference>
<organism evidence="8 9">
    <name type="scientific">Aquamicrobium ahrensii</name>
    <dbReference type="NCBI Taxonomy" id="469551"/>
    <lineage>
        <taxon>Bacteria</taxon>
        <taxon>Pseudomonadati</taxon>
        <taxon>Pseudomonadota</taxon>
        <taxon>Alphaproteobacteria</taxon>
        <taxon>Hyphomicrobiales</taxon>
        <taxon>Phyllobacteriaceae</taxon>
        <taxon>Aquamicrobium</taxon>
    </lineage>
</organism>
<proteinExistence type="inferred from homology"/>
<evidence type="ECO:0000256" key="1">
    <source>
        <dbReference type="ARBA" id="ARBA00005047"/>
    </source>
</evidence>
<dbReference type="Pfam" id="PF00475">
    <property type="entry name" value="IGPD"/>
    <property type="match status" value="1"/>
</dbReference>
<reference evidence="8 9" key="1">
    <citation type="submission" date="2024-06" db="EMBL/GenBank/DDBJ databases">
        <title>Genomic Encyclopedia of Type Strains, Phase IV (KMG-IV): sequencing the most valuable type-strain genomes for metagenomic binning, comparative biology and taxonomic classification.</title>
        <authorList>
            <person name="Goeker M."/>
        </authorList>
    </citation>
    <scope>NUCLEOTIDE SEQUENCE [LARGE SCALE GENOMIC DNA]</scope>
    <source>
        <strain evidence="8 9">DSM 19730</strain>
    </source>
</reference>
<keyword evidence="3 5" id="KW-0368">Histidine biosynthesis</keyword>
<dbReference type="PROSITE" id="PS00954">
    <property type="entry name" value="IGP_DEHYDRATASE_1"/>
    <property type="match status" value="1"/>
</dbReference>
<dbReference type="GO" id="GO:0004424">
    <property type="term" value="F:imidazoleglycerol-phosphate dehydratase activity"/>
    <property type="evidence" value="ECO:0007669"/>
    <property type="project" value="UniProtKB-EC"/>
</dbReference>
<evidence type="ECO:0000256" key="2">
    <source>
        <dbReference type="ARBA" id="ARBA00022605"/>
    </source>
</evidence>
<evidence type="ECO:0000256" key="5">
    <source>
        <dbReference type="HAMAP-Rule" id="MF_00076"/>
    </source>
</evidence>
<dbReference type="InterPro" id="IPR020565">
    <property type="entry name" value="ImidazoleglycerP_deHydtase_CS"/>
</dbReference>
<dbReference type="InterPro" id="IPR038494">
    <property type="entry name" value="IGPD_sf"/>
</dbReference>
<dbReference type="PANTHER" id="PTHR23133">
    <property type="entry name" value="IMIDAZOLEGLYCEROL-PHOSPHATE DEHYDRATASE HIS7"/>
    <property type="match status" value="1"/>
</dbReference>
<dbReference type="SUPFAM" id="SSF54211">
    <property type="entry name" value="Ribosomal protein S5 domain 2-like"/>
    <property type="match status" value="2"/>
</dbReference>
<dbReference type="Gene3D" id="3.30.230.40">
    <property type="entry name" value="Imidazole glycerol phosphate dehydratase, domain 1"/>
    <property type="match status" value="2"/>
</dbReference>
<feature type="region of interest" description="Disordered" evidence="7">
    <location>
        <begin position="180"/>
        <end position="199"/>
    </location>
</feature>
<evidence type="ECO:0000256" key="3">
    <source>
        <dbReference type="ARBA" id="ARBA00023102"/>
    </source>
</evidence>
<comment type="subcellular location">
    <subcellularLocation>
        <location evidence="5 6">Cytoplasm</location>
    </subcellularLocation>
</comment>
<comment type="caution">
    <text evidence="8">The sequence shown here is derived from an EMBL/GenBank/DDBJ whole genome shotgun (WGS) entry which is preliminary data.</text>
</comment>
<dbReference type="NCBIfam" id="NF002114">
    <property type="entry name" value="PRK00951.2-4"/>
    <property type="match status" value="1"/>
</dbReference>
<accession>A0ABV2KNU5</accession>
<name>A0ABV2KNU5_9HYPH</name>
<keyword evidence="5" id="KW-0963">Cytoplasm</keyword>
<keyword evidence="4 5" id="KW-0456">Lyase</keyword>
<keyword evidence="2 5" id="KW-0028">Amino-acid biosynthesis</keyword>